<dbReference type="EMBL" id="MFTC01000067">
    <property type="protein sequence ID" value="OGI50542.1"/>
    <property type="molecule type" value="Genomic_DNA"/>
</dbReference>
<dbReference type="Proteomes" id="UP000179037">
    <property type="component" value="Unassembled WGS sequence"/>
</dbReference>
<organism evidence="1 2">
    <name type="scientific">Candidatus Muproteobacteria bacterium RIFCSPLOWO2_01_FULL_60_18</name>
    <dbReference type="NCBI Taxonomy" id="1817768"/>
    <lineage>
        <taxon>Bacteria</taxon>
        <taxon>Pseudomonadati</taxon>
        <taxon>Pseudomonadota</taxon>
        <taxon>Candidatus Muproteobacteria</taxon>
    </lineage>
</organism>
<reference evidence="1 2" key="1">
    <citation type="journal article" date="2016" name="Nat. Commun.">
        <title>Thousands of microbial genomes shed light on interconnected biogeochemical processes in an aquifer system.</title>
        <authorList>
            <person name="Anantharaman K."/>
            <person name="Brown C.T."/>
            <person name="Hug L.A."/>
            <person name="Sharon I."/>
            <person name="Castelle C.J."/>
            <person name="Probst A.J."/>
            <person name="Thomas B.C."/>
            <person name="Singh A."/>
            <person name="Wilkins M.J."/>
            <person name="Karaoz U."/>
            <person name="Brodie E.L."/>
            <person name="Williams K.H."/>
            <person name="Hubbard S.S."/>
            <person name="Banfield J.F."/>
        </authorList>
    </citation>
    <scope>NUCLEOTIDE SEQUENCE [LARGE SCALE GENOMIC DNA]</scope>
</reference>
<accession>A0A1F6TZN8</accession>
<sequence length="371" mass="41597">MLALLVPALAFAAEETEMSFKGYYKNLLANSRTAFPQAEDYTLDLNRLRLELRGRPMAWFGYEVQYDNEVLLGNYLDTAQFAQIKTAKPATYWDLEDAYLDRGAVAARHRLYRAFVSFNTAAADLRFGRLRIAWGSGRLWNPTDLLNPYNPVQLEREERPGVDAVLLEANLGALSRLSVVYAPPIEPARGSTALRFSGNFSGTDAALLAGEFHGDRVAGLDLIGRFGDAGIYAEMARTRPESGDGYVVAVAGAEYAFANTLTVGVELYYNGQGTTDRARYDFTHVFAGDIQNVARHYAGARLKYEFTPLLRTENYLIINHDDGSRFFAPSLVYSFATNWDWAAGVQFFTGAGDSEYGRFYDVYHTYVQWFF</sequence>
<protein>
    <recommendedName>
        <fullName evidence="3">Alginate export domain-containing protein</fullName>
    </recommendedName>
</protein>
<proteinExistence type="predicted"/>
<gene>
    <name evidence="1" type="ORF">A3A87_05680</name>
</gene>
<name>A0A1F6TZN8_9PROT</name>
<evidence type="ECO:0000313" key="1">
    <source>
        <dbReference type="EMBL" id="OGI50542.1"/>
    </source>
</evidence>
<evidence type="ECO:0008006" key="3">
    <source>
        <dbReference type="Google" id="ProtNLM"/>
    </source>
</evidence>
<evidence type="ECO:0000313" key="2">
    <source>
        <dbReference type="Proteomes" id="UP000179037"/>
    </source>
</evidence>
<dbReference type="AlphaFoldDB" id="A0A1F6TZN8"/>
<dbReference type="STRING" id="1817768.A3A87_05680"/>
<comment type="caution">
    <text evidence="1">The sequence shown here is derived from an EMBL/GenBank/DDBJ whole genome shotgun (WGS) entry which is preliminary data.</text>
</comment>